<dbReference type="EMBL" id="KN847833">
    <property type="protein sequence ID" value="KIV98303.1"/>
    <property type="molecule type" value="Genomic_DNA"/>
</dbReference>
<gene>
    <name evidence="1" type="ORF">PV09_09849</name>
</gene>
<reference evidence="1 2" key="1">
    <citation type="submission" date="2015-01" db="EMBL/GenBank/DDBJ databases">
        <title>The Genome Sequence of Ochroconis gallopava CBS43764.</title>
        <authorList>
            <consortium name="The Broad Institute Genomics Platform"/>
            <person name="Cuomo C."/>
            <person name="de Hoog S."/>
            <person name="Gorbushina A."/>
            <person name="Stielow B."/>
            <person name="Teixiera M."/>
            <person name="Abouelleil A."/>
            <person name="Chapman S.B."/>
            <person name="Priest M."/>
            <person name="Young S.K."/>
            <person name="Wortman J."/>
            <person name="Nusbaum C."/>
            <person name="Birren B."/>
        </authorList>
    </citation>
    <scope>NUCLEOTIDE SEQUENCE [LARGE SCALE GENOMIC DNA]</scope>
    <source>
        <strain evidence="1 2">CBS 43764</strain>
    </source>
</reference>
<evidence type="ECO:0000313" key="2">
    <source>
        <dbReference type="Proteomes" id="UP000053259"/>
    </source>
</evidence>
<sequence>MLPPRPAVVGRGKRSAKTQMLAKVMRSWDALSASEQHRERQHLKRIFQTGQSVEAIFILNPGLLLLLAPYLTINELHLIASFDVQQIVHLLTAQRWAEAESFATLASEIYFYVRDYPRSKLLIDEREKVDKVVKLEFSRALHIIRSLRYANVYIGIAPGYPLAITIRAQETAEFKAVLEQGEAAQRPQGRIESTGSVYTFSLPYLQRIIHRSFSYRDFVMVNVTKGLFHLTVEIIDLEMAVEIFKDGDLKPLKRVGPADDVNPTS</sequence>
<dbReference type="VEuPathDB" id="FungiDB:PV09_09849"/>
<dbReference type="Proteomes" id="UP000053259">
    <property type="component" value="Unassembled WGS sequence"/>
</dbReference>
<dbReference type="RefSeq" id="XP_016208173.1">
    <property type="nucleotide sequence ID" value="XM_016363997.1"/>
</dbReference>
<evidence type="ECO:0000313" key="1">
    <source>
        <dbReference type="EMBL" id="KIV98303.1"/>
    </source>
</evidence>
<dbReference type="InParanoid" id="A0A0D2AH87"/>
<accession>A0A0D2AH87</accession>
<dbReference type="GeneID" id="27317822"/>
<dbReference type="AlphaFoldDB" id="A0A0D2AH87"/>
<name>A0A0D2AH87_9PEZI</name>
<organism evidence="1 2">
    <name type="scientific">Verruconis gallopava</name>
    <dbReference type="NCBI Taxonomy" id="253628"/>
    <lineage>
        <taxon>Eukaryota</taxon>
        <taxon>Fungi</taxon>
        <taxon>Dikarya</taxon>
        <taxon>Ascomycota</taxon>
        <taxon>Pezizomycotina</taxon>
        <taxon>Dothideomycetes</taxon>
        <taxon>Pleosporomycetidae</taxon>
        <taxon>Venturiales</taxon>
        <taxon>Sympoventuriaceae</taxon>
        <taxon>Verruconis</taxon>
    </lineage>
</organism>
<protein>
    <submittedName>
        <fullName evidence="1">Uncharacterized protein</fullName>
    </submittedName>
</protein>
<dbReference type="HOGENOM" id="CLU_1050540_0_0_1"/>
<keyword evidence="2" id="KW-1185">Reference proteome</keyword>
<proteinExistence type="predicted"/>